<keyword evidence="4" id="KW-0665">Pyrimidine biosynthesis</keyword>
<dbReference type="AlphaFoldDB" id="C0PGZ8"/>
<feature type="region of interest" description="Disordered" evidence="6">
    <location>
        <begin position="1"/>
        <end position="55"/>
    </location>
</feature>
<name>C0PGZ8_MAIZE</name>
<protein>
    <recommendedName>
        <fullName evidence="3">UMP kinase</fullName>
        <ecNumber evidence="3">2.7.4.22</ecNumber>
    </recommendedName>
    <alternativeName>
        <fullName evidence="5">Uridine monophosphate kinase</fullName>
    </alternativeName>
</protein>
<dbReference type="InterPro" id="IPR036393">
    <property type="entry name" value="AceGlu_kinase-like_sf"/>
</dbReference>
<dbReference type="CDD" id="cd04254">
    <property type="entry name" value="AAK_UMPK-PyrH-Ec"/>
    <property type="match status" value="1"/>
</dbReference>
<sequence>MEQIVGNSASPASSKLLTAAEDEKPRQQQQHSSKRYPLSCTGPPTGVGSSRTNPLSNPRWKRVLLKIGGTALCGAAHQNVDPKVIMLIAREVQVACHHGVEVAIVVGGRNIFCGDNWVAATGTDRASTYPIGMMASVMNSVLLQASLEKIGVETRVQTALMMQEVAEPYIRRRAIRHLEKGRVVIFGGIGVGIGNPLFTTDTAAALRASEINADVVLKGIVGDDEYGCPPRSNSNASFEHISFRELAARGITKMDMTAVTCCEENNIPVVIFNMLEPGNISRAICGDQIGTLVDQSGRIT</sequence>
<dbReference type="PANTHER" id="PTHR42833">
    <property type="entry name" value="URIDYLATE KINASE"/>
    <property type="match status" value="1"/>
</dbReference>
<evidence type="ECO:0000256" key="5">
    <source>
        <dbReference type="ARBA" id="ARBA00032092"/>
    </source>
</evidence>
<dbReference type="GO" id="GO:0033862">
    <property type="term" value="F:UMP kinase activity"/>
    <property type="evidence" value="ECO:0007669"/>
    <property type="project" value="UniProtKB-EC"/>
</dbReference>
<dbReference type="FunFam" id="3.40.1160.10:FF:000028">
    <property type="entry name" value="Uridylate kinase isoform A"/>
    <property type="match status" value="1"/>
</dbReference>
<proteinExistence type="evidence at transcript level"/>
<reference evidence="8" key="1">
    <citation type="journal article" date="2009" name="PLoS Genet.">
        <title>Sequencing, mapping, and analysis of 27,455 maize full-length cDNAs.</title>
        <authorList>
            <person name="Soderlund C."/>
            <person name="Descour A."/>
            <person name="Kudrna D."/>
            <person name="Bomhoff M."/>
            <person name="Boyd L."/>
            <person name="Currie J."/>
            <person name="Angelova A."/>
            <person name="Collura K."/>
            <person name="Wissotski M."/>
            <person name="Ashley E."/>
            <person name="Morrow D."/>
            <person name="Fernandes J."/>
            <person name="Walbot V."/>
            <person name="Yu Y."/>
        </authorList>
    </citation>
    <scope>NUCLEOTIDE SEQUENCE</scope>
    <source>
        <strain evidence="8">B73</strain>
    </source>
</reference>
<organism evidence="8">
    <name type="scientific">Zea mays</name>
    <name type="common">Maize</name>
    <dbReference type="NCBI Taxonomy" id="4577"/>
    <lineage>
        <taxon>Eukaryota</taxon>
        <taxon>Viridiplantae</taxon>
        <taxon>Streptophyta</taxon>
        <taxon>Embryophyta</taxon>
        <taxon>Tracheophyta</taxon>
        <taxon>Spermatophyta</taxon>
        <taxon>Magnoliopsida</taxon>
        <taxon>Liliopsida</taxon>
        <taxon>Poales</taxon>
        <taxon>Poaceae</taxon>
        <taxon>PACMAD clade</taxon>
        <taxon>Panicoideae</taxon>
        <taxon>Andropogonodae</taxon>
        <taxon>Andropogoneae</taxon>
        <taxon>Tripsacinae</taxon>
        <taxon>Zea</taxon>
    </lineage>
</organism>
<feature type="compositionally biased region" description="Polar residues" evidence="6">
    <location>
        <begin position="1"/>
        <end position="16"/>
    </location>
</feature>
<dbReference type="SUPFAM" id="SSF53633">
    <property type="entry name" value="Carbamate kinase-like"/>
    <property type="match status" value="1"/>
</dbReference>
<dbReference type="Gene3D" id="3.40.1160.10">
    <property type="entry name" value="Acetylglutamate kinase-like"/>
    <property type="match status" value="1"/>
</dbReference>
<dbReference type="GO" id="GO:0005737">
    <property type="term" value="C:cytoplasm"/>
    <property type="evidence" value="ECO:0007669"/>
    <property type="project" value="InterPro"/>
</dbReference>
<dbReference type="InterPro" id="IPR001048">
    <property type="entry name" value="Asp/Glu/Uridylate_kinase"/>
</dbReference>
<feature type="domain" description="Aspartate/glutamate/uridylate kinase" evidence="7">
    <location>
        <begin position="61"/>
        <end position="273"/>
    </location>
</feature>
<dbReference type="EC" id="2.7.4.22" evidence="3"/>
<dbReference type="GO" id="GO:0044210">
    <property type="term" value="P:'de novo' CTP biosynthetic process"/>
    <property type="evidence" value="ECO:0007669"/>
    <property type="project" value="UniProtKB-UniPathway"/>
</dbReference>
<evidence type="ECO:0000259" key="7">
    <source>
        <dbReference type="Pfam" id="PF00696"/>
    </source>
</evidence>
<dbReference type="ExpressionAtlas" id="C0PGZ8">
    <property type="expression patterns" value="baseline and differential"/>
</dbReference>
<evidence type="ECO:0000256" key="3">
    <source>
        <dbReference type="ARBA" id="ARBA00012899"/>
    </source>
</evidence>
<dbReference type="Pfam" id="PF00696">
    <property type="entry name" value="AA_kinase"/>
    <property type="match status" value="1"/>
</dbReference>
<evidence type="ECO:0000313" key="8">
    <source>
        <dbReference type="EMBL" id="ACN34464.1"/>
    </source>
</evidence>
<evidence type="ECO:0000256" key="6">
    <source>
        <dbReference type="SAM" id="MobiDB-lite"/>
    </source>
</evidence>
<dbReference type="HAMAP" id="MF_01220_B">
    <property type="entry name" value="PyrH_B"/>
    <property type="match status" value="1"/>
</dbReference>
<comment type="pathway">
    <text evidence="1">Pyrimidine metabolism; CTP biosynthesis via de novo pathway; UDP from UMP (UMPK route): step 1/1.</text>
</comment>
<dbReference type="UniPathway" id="UPA00159">
    <property type="reaction ID" value="UER00275"/>
</dbReference>
<dbReference type="PANTHER" id="PTHR42833:SF1">
    <property type="entry name" value="UMP KINASE"/>
    <property type="match status" value="1"/>
</dbReference>
<dbReference type="EMBL" id="BT067567">
    <property type="protein sequence ID" value="ACN34464.1"/>
    <property type="molecule type" value="mRNA"/>
</dbReference>
<accession>C0PGZ8</accession>
<evidence type="ECO:0000256" key="4">
    <source>
        <dbReference type="ARBA" id="ARBA00022975"/>
    </source>
</evidence>
<evidence type="ECO:0000256" key="2">
    <source>
        <dbReference type="ARBA" id="ARBA00007614"/>
    </source>
</evidence>
<dbReference type="InterPro" id="IPR015963">
    <property type="entry name" value="Uridylate_kinase_bac"/>
</dbReference>
<comment type="similarity">
    <text evidence="2">Belongs to the UMP kinase family.</text>
</comment>
<evidence type="ECO:0000256" key="1">
    <source>
        <dbReference type="ARBA" id="ARBA00004791"/>
    </source>
</evidence>